<dbReference type="InterPro" id="IPR036388">
    <property type="entry name" value="WH-like_DNA-bd_sf"/>
</dbReference>
<gene>
    <name evidence="1" type="ORF">LCGC14_1467120</name>
</gene>
<evidence type="ECO:0000313" key="1">
    <source>
        <dbReference type="EMBL" id="KKM67838.1"/>
    </source>
</evidence>
<dbReference type="CDD" id="cd00090">
    <property type="entry name" value="HTH_ARSR"/>
    <property type="match status" value="1"/>
</dbReference>
<sequence>MAYKKLKKRNYYDSVDKEILRYMRGYGKSASGNQIAKKVHLSPSSIRPRLDRLQIKGIVKPTKIGKPRVFSRSFGKKITRTIHSPSRIKWGLDIKKGRK</sequence>
<name>A0A0F9JE21_9ZZZZ</name>
<protein>
    <recommendedName>
        <fullName evidence="2">HTH asnC-type domain-containing protein</fullName>
    </recommendedName>
</protein>
<dbReference type="Gene3D" id="1.10.10.10">
    <property type="entry name" value="Winged helix-like DNA-binding domain superfamily/Winged helix DNA-binding domain"/>
    <property type="match status" value="1"/>
</dbReference>
<dbReference type="InterPro" id="IPR000485">
    <property type="entry name" value="AsnC-type_HTH_dom"/>
</dbReference>
<proteinExistence type="predicted"/>
<dbReference type="AlphaFoldDB" id="A0A0F9JE21"/>
<reference evidence="1" key="1">
    <citation type="journal article" date="2015" name="Nature">
        <title>Complex archaea that bridge the gap between prokaryotes and eukaryotes.</title>
        <authorList>
            <person name="Spang A."/>
            <person name="Saw J.H."/>
            <person name="Jorgensen S.L."/>
            <person name="Zaremba-Niedzwiedzka K."/>
            <person name="Martijn J."/>
            <person name="Lind A.E."/>
            <person name="van Eijk R."/>
            <person name="Schleper C."/>
            <person name="Guy L."/>
            <person name="Ettema T.J."/>
        </authorList>
    </citation>
    <scope>NUCLEOTIDE SEQUENCE</scope>
</reference>
<dbReference type="GO" id="GO:0043565">
    <property type="term" value="F:sequence-specific DNA binding"/>
    <property type="evidence" value="ECO:0007669"/>
    <property type="project" value="InterPro"/>
</dbReference>
<dbReference type="SUPFAM" id="SSF46785">
    <property type="entry name" value="Winged helix' DNA-binding domain"/>
    <property type="match status" value="1"/>
</dbReference>
<dbReference type="PRINTS" id="PR00033">
    <property type="entry name" value="HTHASNC"/>
</dbReference>
<dbReference type="InterPro" id="IPR036390">
    <property type="entry name" value="WH_DNA-bd_sf"/>
</dbReference>
<evidence type="ECO:0008006" key="2">
    <source>
        <dbReference type="Google" id="ProtNLM"/>
    </source>
</evidence>
<dbReference type="EMBL" id="LAZR01010279">
    <property type="protein sequence ID" value="KKM67838.1"/>
    <property type="molecule type" value="Genomic_DNA"/>
</dbReference>
<accession>A0A0F9JE21</accession>
<dbReference type="InterPro" id="IPR011991">
    <property type="entry name" value="ArsR-like_HTH"/>
</dbReference>
<dbReference type="Pfam" id="PF13412">
    <property type="entry name" value="HTH_24"/>
    <property type="match status" value="1"/>
</dbReference>
<comment type="caution">
    <text evidence="1">The sequence shown here is derived from an EMBL/GenBank/DDBJ whole genome shotgun (WGS) entry which is preliminary data.</text>
</comment>
<organism evidence="1">
    <name type="scientific">marine sediment metagenome</name>
    <dbReference type="NCBI Taxonomy" id="412755"/>
    <lineage>
        <taxon>unclassified sequences</taxon>
        <taxon>metagenomes</taxon>
        <taxon>ecological metagenomes</taxon>
    </lineage>
</organism>